<keyword evidence="2" id="KW-1185">Reference proteome</keyword>
<proteinExistence type="predicted"/>
<evidence type="ECO:0000313" key="2">
    <source>
        <dbReference type="Proteomes" id="UP001163321"/>
    </source>
</evidence>
<gene>
    <name evidence="1" type="ORF">PsorP6_004196</name>
</gene>
<dbReference type="Proteomes" id="UP001163321">
    <property type="component" value="Chromosome 8"/>
</dbReference>
<accession>A0ACC0VN71</accession>
<sequence>MVKVEKLKKTRKEKEKKKAKSDAEVFAASTVEKAPTDVETPGLRDGNGLKKEKKRATELKKSKRIKHGQIFASKRDGKTIQRQTVAIDIPPTNSMHANDTGDDAGVSLLDQALASVMTENAGKQATELSRKKQTTVMNKANAPLTNEKEQKSVEAVEKKDTVDCNSGNELPIVLSRSQKKKKKKKLRNKKQANIKKADDNSLISVTLNATACADEKRTRSPVRGKVGEKGVKTGQPSTPSPSSKKKRKKRPKGDSVSPSAEASSRLKKPKIASETALPISSKTVSDDEKKKSVTTKDAASSTEDLQKRGGMLLTCDEGSRRDSHGMKEVSLETGGDSSDTSLFSRLIDSAAREGWELVEVGRLVHLFAAEWDFEESRTAKFLLETCPELVCAEFLEGLSVNLTAKQLVEIFEAGSGTTGVLMNKMASAVENDHLRVEDPDFVSALTRRVETMESNGEVFELLYPLLESLSKVRDVGALLKQLCEHWQLERKTALVQQVLFSKVFDDLDGNQDEILLDLPDLTGRLDFPNRLDQEDVDEKGNLKDFLVDDDSNCCGDEGYEVKVNDTDSDSESDDDGEGETDSEHENEDFCGNRGRNHFIEDEADVGDEDEDEIEENEERDDDNGSSSSDSE</sequence>
<evidence type="ECO:0000313" key="1">
    <source>
        <dbReference type="EMBL" id="KAI9906921.1"/>
    </source>
</evidence>
<comment type="caution">
    <text evidence="1">The sequence shown here is derived from an EMBL/GenBank/DDBJ whole genome shotgun (WGS) entry which is preliminary data.</text>
</comment>
<organism evidence="1 2">
    <name type="scientific">Peronosclerospora sorghi</name>
    <dbReference type="NCBI Taxonomy" id="230839"/>
    <lineage>
        <taxon>Eukaryota</taxon>
        <taxon>Sar</taxon>
        <taxon>Stramenopiles</taxon>
        <taxon>Oomycota</taxon>
        <taxon>Peronosporomycetes</taxon>
        <taxon>Peronosporales</taxon>
        <taxon>Peronosporaceae</taxon>
        <taxon>Peronosclerospora</taxon>
    </lineage>
</organism>
<dbReference type="EMBL" id="CM047587">
    <property type="protein sequence ID" value="KAI9906921.1"/>
    <property type="molecule type" value="Genomic_DNA"/>
</dbReference>
<protein>
    <submittedName>
        <fullName evidence="1">Uncharacterized protein</fullName>
    </submittedName>
</protein>
<reference evidence="1 2" key="1">
    <citation type="journal article" date="2022" name="bioRxiv">
        <title>The genome of the oomycete Peronosclerospora sorghi, a cosmopolitan pathogen of maize and sorghum, is inflated with dispersed pseudogenes.</title>
        <authorList>
            <person name="Fletcher K."/>
            <person name="Martin F."/>
            <person name="Isakeit T."/>
            <person name="Cavanaugh K."/>
            <person name="Magill C."/>
            <person name="Michelmore R."/>
        </authorList>
    </citation>
    <scope>NUCLEOTIDE SEQUENCE [LARGE SCALE GENOMIC DNA]</scope>
    <source>
        <strain evidence="1">P6</strain>
    </source>
</reference>
<name>A0ACC0VN71_9STRA</name>